<dbReference type="GO" id="GO:0000150">
    <property type="term" value="F:DNA strand exchange activity"/>
    <property type="evidence" value="ECO:0007669"/>
    <property type="project" value="InterPro"/>
</dbReference>
<dbReference type="Pfam" id="PF00239">
    <property type="entry name" value="Resolvase"/>
    <property type="match status" value="1"/>
</dbReference>
<evidence type="ECO:0000256" key="1">
    <source>
        <dbReference type="ARBA" id="ARBA00022908"/>
    </source>
</evidence>
<dbReference type="PANTHER" id="PTHR30461:SF23">
    <property type="entry name" value="DNA RECOMBINASE-RELATED"/>
    <property type="match status" value="1"/>
</dbReference>
<dbReference type="AlphaFoldDB" id="A0A5S9MFH8"/>
<dbReference type="EMBL" id="AP021906">
    <property type="protein sequence ID" value="BBP90894.1"/>
    <property type="molecule type" value="Genomic_DNA"/>
</dbReference>
<sequence length="122" mass="13875">MKAIYVRVSTEEQAIKGSSIDSQIEACVKKAGTTNVLKYADEGFSGELLERPALNRLREDARKGLITELICYDPDRLSRKLMNQLIIDDELRKKGIVLTFVNGEYADSPEGQLFFFNERSHF</sequence>
<dbReference type="InterPro" id="IPR006119">
    <property type="entry name" value="Resolv_N"/>
</dbReference>
<dbReference type="SUPFAM" id="SSF53041">
    <property type="entry name" value="Resolvase-like"/>
    <property type="match status" value="1"/>
</dbReference>
<evidence type="ECO:0000313" key="7">
    <source>
        <dbReference type="EMBL" id="BBP90894.1"/>
    </source>
</evidence>
<dbReference type="Proteomes" id="UP000464658">
    <property type="component" value="Chromosome"/>
</dbReference>
<reference evidence="7 8" key="1">
    <citation type="submission" date="2019-12" db="EMBL/GenBank/DDBJ databases">
        <title>Full genome sequence of a Bacillus safensis strain isolated from commercially available natto in Indonesia.</title>
        <authorList>
            <person name="Yoshida M."/>
            <person name="Uomi M."/>
            <person name="Waturangi D."/>
            <person name="Ekaputri J.J."/>
            <person name="Setiamarga D.H.E."/>
        </authorList>
    </citation>
    <scope>NUCLEOTIDE SEQUENCE [LARGE SCALE GENOMIC DNA]</scope>
    <source>
        <strain evidence="7 8">IDN1</strain>
    </source>
</reference>
<dbReference type="PROSITE" id="PS00397">
    <property type="entry name" value="RECOMBINASES_1"/>
    <property type="match status" value="1"/>
</dbReference>
<keyword evidence="2" id="KW-0238">DNA-binding</keyword>
<evidence type="ECO:0000256" key="3">
    <source>
        <dbReference type="ARBA" id="ARBA00023172"/>
    </source>
</evidence>
<evidence type="ECO:0000313" key="8">
    <source>
        <dbReference type="Proteomes" id="UP000464658"/>
    </source>
</evidence>
<proteinExistence type="predicted"/>
<dbReference type="SMART" id="SM00857">
    <property type="entry name" value="Resolvase"/>
    <property type="match status" value="1"/>
</dbReference>
<evidence type="ECO:0000256" key="2">
    <source>
        <dbReference type="ARBA" id="ARBA00023125"/>
    </source>
</evidence>
<keyword evidence="1" id="KW-0229">DNA integration</keyword>
<dbReference type="PANTHER" id="PTHR30461">
    <property type="entry name" value="DNA-INVERTASE FROM LAMBDOID PROPHAGE"/>
    <property type="match status" value="1"/>
</dbReference>
<dbReference type="InterPro" id="IPR050639">
    <property type="entry name" value="SSR_resolvase"/>
</dbReference>
<dbReference type="CDD" id="cd00338">
    <property type="entry name" value="Ser_Recombinase"/>
    <property type="match status" value="1"/>
</dbReference>
<dbReference type="GO" id="GO:0015074">
    <property type="term" value="P:DNA integration"/>
    <property type="evidence" value="ECO:0007669"/>
    <property type="project" value="UniProtKB-KW"/>
</dbReference>
<evidence type="ECO:0000259" key="6">
    <source>
        <dbReference type="PROSITE" id="PS51736"/>
    </source>
</evidence>
<dbReference type="InterPro" id="IPR006118">
    <property type="entry name" value="Recombinase_CS"/>
</dbReference>
<protein>
    <recommendedName>
        <fullName evidence="6">Resolvase/invertase-type recombinase catalytic domain-containing protein</fullName>
    </recommendedName>
</protein>
<dbReference type="InterPro" id="IPR036162">
    <property type="entry name" value="Resolvase-like_N_sf"/>
</dbReference>
<evidence type="ECO:0000256" key="4">
    <source>
        <dbReference type="PIRSR" id="PIRSR606118-50"/>
    </source>
</evidence>
<dbReference type="GO" id="GO:0003677">
    <property type="term" value="F:DNA binding"/>
    <property type="evidence" value="ECO:0007669"/>
    <property type="project" value="UniProtKB-KW"/>
</dbReference>
<gene>
    <name evidence="7" type="ORF">BsIDN1_45120</name>
</gene>
<keyword evidence="3" id="KW-0233">DNA recombination</keyword>
<organism evidence="7 8">
    <name type="scientific">Bacillus safensis</name>
    <dbReference type="NCBI Taxonomy" id="561879"/>
    <lineage>
        <taxon>Bacteria</taxon>
        <taxon>Bacillati</taxon>
        <taxon>Bacillota</taxon>
        <taxon>Bacilli</taxon>
        <taxon>Bacillales</taxon>
        <taxon>Bacillaceae</taxon>
        <taxon>Bacillus</taxon>
    </lineage>
</organism>
<dbReference type="PROSITE" id="PS51736">
    <property type="entry name" value="RECOMBINASES_3"/>
    <property type="match status" value="1"/>
</dbReference>
<dbReference type="Gene3D" id="3.40.50.1390">
    <property type="entry name" value="Resolvase, N-terminal catalytic domain"/>
    <property type="match status" value="1"/>
</dbReference>
<feature type="domain" description="Resolvase/invertase-type recombinase catalytic" evidence="6">
    <location>
        <begin position="1"/>
        <end position="122"/>
    </location>
</feature>
<name>A0A5S9MFH8_BACIA</name>
<feature type="active site" description="O-(5'-phospho-DNA)-serine intermediate" evidence="4 5">
    <location>
        <position position="9"/>
    </location>
</feature>
<evidence type="ECO:0000256" key="5">
    <source>
        <dbReference type="PROSITE-ProRule" id="PRU10137"/>
    </source>
</evidence>
<accession>A0A5S9MFH8</accession>